<dbReference type="PANTHER" id="PTHR32347">
    <property type="entry name" value="EFFLUX SYSTEM COMPONENT YKNX-RELATED"/>
    <property type="match status" value="1"/>
</dbReference>
<feature type="compositionally biased region" description="Low complexity" evidence="5">
    <location>
        <begin position="339"/>
        <end position="351"/>
    </location>
</feature>
<keyword evidence="10" id="KW-1185">Reference proteome</keyword>
<dbReference type="Pfam" id="PF25954">
    <property type="entry name" value="Beta-barrel_RND_2"/>
    <property type="match status" value="1"/>
</dbReference>
<dbReference type="Gene3D" id="2.40.420.20">
    <property type="match status" value="1"/>
</dbReference>
<dbReference type="InterPro" id="IPR050465">
    <property type="entry name" value="UPF0194_transport"/>
</dbReference>
<dbReference type="Pfam" id="PF25967">
    <property type="entry name" value="RND-MFP_C"/>
    <property type="match status" value="1"/>
</dbReference>
<gene>
    <name evidence="9" type="ORF">ACFQ2F_12020</name>
</gene>
<dbReference type="RefSeq" id="WP_379090156.1">
    <property type="nucleotide sequence ID" value="NZ_JBHTJO010000001.1"/>
</dbReference>
<evidence type="ECO:0000259" key="7">
    <source>
        <dbReference type="Pfam" id="PF25954"/>
    </source>
</evidence>
<evidence type="ECO:0000256" key="2">
    <source>
        <dbReference type="ARBA" id="ARBA00009477"/>
    </source>
</evidence>
<evidence type="ECO:0000256" key="5">
    <source>
        <dbReference type="SAM" id="MobiDB-lite"/>
    </source>
</evidence>
<comment type="caution">
    <text evidence="9">The sequence shown here is derived from an EMBL/GenBank/DDBJ whole genome shotgun (WGS) entry which is preliminary data.</text>
</comment>
<name>A0ABW3JBT9_9HYPH</name>
<dbReference type="SUPFAM" id="SSF111369">
    <property type="entry name" value="HlyD-like secretion proteins"/>
    <property type="match status" value="3"/>
</dbReference>
<evidence type="ECO:0000256" key="4">
    <source>
        <dbReference type="SAM" id="Coils"/>
    </source>
</evidence>
<evidence type="ECO:0000259" key="8">
    <source>
        <dbReference type="Pfam" id="PF25967"/>
    </source>
</evidence>
<dbReference type="Pfam" id="PF25917">
    <property type="entry name" value="BSH_RND"/>
    <property type="match status" value="1"/>
</dbReference>
<evidence type="ECO:0000256" key="1">
    <source>
        <dbReference type="ARBA" id="ARBA00004196"/>
    </source>
</evidence>
<evidence type="ECO:0000313" key="9">
    <source>
        <dbReference type="EMBL" id="MFD0987822.1"/>
    </source>
</evidence>
<feature type="domain" description="Multidrug resistance protein MdtA-like barrel-sandwich hybrid" evidence="6">
    <location>
        <begin position="56"/>
        <end position="221"/>
    </location>
</feature>
<dbReference type="Gene3D" id="1.10.287.470">
    <property type="entry name" value="Helix hairpin bin"/>
    <property type="match status" value="1"/>
</dbReference>
<dbReference type="EMBL" id="JBHTJO010000001">
    <property type="protein sequence ID" value="MFD0987822.1"/>
    <property type="molecule type" value="Genomic_DNA"/>
</dbReference>
<feature type="domain" description="Multidrug resistance protein MdtA-like C-terminal permuted SH3" evidence="8">
    <location>
        <begin position="429"/>
        <end position="476"/>
    </location>
</feature>
<evidence type="ECO:0000313" key="10">
    <source>
        <dbReference type="Proteomes" id="UP001597102"/>
    </source>
</evidence>
<dbReference type="InterPro" id="IPR058627">
    <property type="entry name" value="MdtA-like_C"/>
</dbReference>
<feature type="domain" description="CusB-like beta-barrel" evidence="7">
    <location>
        <begin position="235"/>
        <end position="309"/>
    </location>
</feature>
<protein>
    <submittedName>
        <fullName evidence="9">Efflux RND transporter periplasmic adaptor subunit</fullName>
    </submittedName>
</protein>
<evidence type="ECO:0000259" key="6">
    <source>
        <dbReference type="Pfam" id="PF25917"/>
    </source>
</evidence>
<dbReference type="InterPro" id="IPR006143">
    <property type="entry name" value="RND_pump_MFP"/>
</dbReference>
<sequence length="483" mass="52110">MRLALILLAILIAGGGGYYYWQGQSQNGFEVQTAPAKRGDIRRAVSTTGTVTPLVTVNIGSQLSGNIGSINVDYSDKVKAGDVLARIEPSTFETKVKEERAAVAIAKANVALQGAEVEKAEANLIKANLDLDRAKKLVERGASSQATLDEAVAAQAAAEADLAIAKANVENASATVDQKEATLENAEVDLARTYIRSPIDGVVIEKAVEVGQTVAASFTAPELFIIAQDLSQVQIEAEVDEADIGQVTAGDTVSFSVDAYPFETFPGKVDQIRLAPTDLENVVTYTVIITAANREGKLLPGMTANVSIVTGEHDDVVTVPSQALRFEPRGAAEALVQQSDDTSTETSGGSDPEQQKTIRQLKEYLDLSEERIARIRDALAAEFERSSEEQPGLGVPSRGEEDERNRLRRNNVLRTQLSAEEYRQFEMGQRQAHGRRGTVWLYENGKLVPRDVRLGLADATDTEVQEGLEAGTDVVIRVRESSE</sequence>
<comment type="similarity">
    <text evidence="2">Belongs to the membrane fusion protein (MFP) (TC 8.A.1) family.</text>
</comment>
<dbReference type="PANTHER" id="PTHR32347:SF14">
    <property type="entry name" value="EFFLUX SYSTEM COMPONENT YKNX-RELATED"/>
    <property type="match status" value="1"/>
</dbReference>
<dbReference type="NCBIfam" id="TIGR01730">
    <property type="entry name" value="RND_mfp"/>
    <property type="match status" value="1"/>
</dbReference>
<dbReference type="InterPro" id="IPR058625">
    <property type="entry name" value="MdtA-like_BSH"/>
</dbReference>
<dbReference type="InterPro" id="IPR058792">
    <property type="entry name" value="Beta-barrel_RND_2"/>
</dbReference>
<dbReference type="Gene3D" id="2.40.50.100">
    <property type="match status" value="1"/>
</dbReference>
<feature type="region of interest" description="Disordered" evidence="5">
    <location>
        <begin position="383"/>
        <end position="405"/>
    </location>
</feature>
<feature type="region of interest" description="Disordered" evidence="5">
    <location>
        <begin position="333"/>
        <end position="356"/>
    </location>
</feature>
<reference evidence="10" key="1">
    <citation type="journal article" date="2019" name="Int. J. Syst. Evol. Microbiol.">
        <title>The Global Catalogue of Microorganisms (GCM) 10K type strain sequencing project: providing services to taxonomists for standard genome sequencing and annotation.</title>
        <authorList>
            <consortium name="The Broad Institute Genomics Platform"/>
            <consortium name="The Broad Institute Genome Sequencing Center for Infectious Disease"/>
            <person name="Wu L."/>
            <person name="Ma J."/>
        </authorList>
    </citation>
    <scope>NUCLEOTIDE SEQUENCE [LARGE SCALE GENOMIC DNA]</scope>
    <source>
        <strain evidence="10">CCUG 61697</strain>
    </source>
</reference>
<proteinExistence type="inferred from homology"/>
<feature type="coiled-coil region" evidence="4">
    <location>
        <begin position="162"/>
        <end position="189"/>
    </location>
</feature>
<accession>A0ABW3JBT9</accession>
<dbReference type="Proteomes" id="UP001597102">
    <property type="component" value="Unassembled WGS sequence"/>
</dbReference>
<evidence type="ECO:0000256" key="3">
    <source>
        <dbReference type="ARBA" id="ARBA00023054"/>
    </source>
</evidence>
<organism evidence="9 10">
    <name type="scientific">Methyloligella solikamskensis</name>
    <dbReference type="NCBI Taxonomy" id="1177756"/>
    <lineage>
        <taxon>Bacteria</taxon>
        <taxon>Pseudomonadati</taxon>
        <taxon>Pseudomonadota</taxon>
        <taxon>Alphaproteobacteria</taxon>
        <taxon>Hyphomicrobiales</taxon>
        <taxon>Hyphomicrobiaceae</taxon>
        <taxon>Methyloligella</taxon>
    </lineage>
</organism>
<comment type="subcellular location">
    <subcellularLocation>
        <location evidence="1">Cell envelope</location>
    </subcellularLocation>
</comment>
<keyword evidence="3 4" id="KW-0175">Coiled coil</keyword>
<dbReference type="Gene3D" id="2.40.30.170">
    <property type="match status" value="1"/>
</dbReference>